<evidence type="ECO:0000313" key="5">
    <source>
        <dbReference type="Proteomes" id="UP000190896"/>
    </source>
</evidence>
<evidence type="ECO:0000259" key="3">
    <source>
        <dbReference type="PROSITE" id="PS51724"/>
    </source>
</evidence>
<evidence type="ECO:0000313" key="4">
    <source>
        <dbReference type="EMBL" id="OOZ36610.1"/>
    </source>
</evidence>
<dbReference type="PANTHER" id="PTHR38687:SF1">
    <property type="entry name" value="CELL DIVISION PROTEIN DEDD"/>
    <property type="match status" value="1"/>
</dbReference>
<sequence length="196" mass="21700">MDEGLKKRLIGATVLVSLVVIFVPMLLDKEPVIDTGIHRSNVPPKPDNGFSSRVVPLQSEDLSKPPADLIPIEREEVAATEQSTEAPGTKDAAPSVSNEPASEEKPVQKPQQRVGLSAWVLQVGSFSNRDNAEKLVKELKGKNFAAFLEQVELKGRTLFRVRVGPEIDRKRAEQMLKQLNQVLKEKKIKATLKSYP</sequence>
<dbReference type="AlphaFoldDB" id="A0A1T2KV43"/>
<feature type="region of interest" description="Disordered" evidence="1">
    <location>
        <begin position="76"/>
        <end position="111"/>
    </location>
</feature>
<organism evidence="4 5">
    <name type="scientific">Solemya velesiana gill symbiont</name>
    <dbReference type="NCBI Taxonomy" id="1918948"/>
    <lineage>
        <taxon>Bacteria</taxon>
        <taxon>Pseudomonadati</taxon>
        <taxon>Pseudomonadota</taxon>
        <taxon>Gammaproteobacteria</taxon>
        <taxon>sulfur-oxidizing symbionts</taxon>
    </lineage>
</organism>
<dbReference type="InterPro" id="IPR007730">
    <property type="entry name" value="SPOR-like_dom"/>
</dbReference>
<dbReference type="GO" id="GO:0042834">
    <property type="term" value="F:peptidoglycan binding"/>
    <property type="evidence" value="ECO:0007669"/>
    <property type="project" value="InterPro"/>
</dbReference>
<dbReference type="EMBL" id="MPRJ01000032">
    <property type="protein sequence ID" value="OOZ36610.1"/>
    <property type="molecule type" value="Genomic_DNA"/>
</dbReference>
<dbReference type="RefSeq" id="WP_078486878.1">
    <property type="nucleotide sequence ID" value="NZ_MPRJ01000032.1"/>
</dbReference>
<feature type="transmembrane region" description="Helical" evidence="2">
    <location>
        <begin position="9"/>
        <end position="27"/>
    </location>
</feature>
<evidence type="ECO:0000256" key="1">
    <source>
        <dbReference type="SAM" id="MobiDB-lite"/>
    </source>
</evidence>
<keyword evidence="2" id="KW-1133">Transmembrane helix</keyword>
<protein>
    <recommendedName>
        <fullName evidence="3">SPOR domain-containing protein</fullName>
    </recommendedName>
</protein>
<keyword evidence="2" id="KW-0472">Membrane</keyword>
<keyword evidence="5" id="KW-1185">Reference proteome</keyword>
<dbReference type="PROSITE" id="PS51724">
    <property type="entry name" value="SPOR"/>
    <property type="match status" value="1"/>
</dbReference>
<dbReference type="SUPFAM" id="SSF110997">
    <property type="entry name" value="Sporulation related repeat"/>
    <property type="match status" value="1"/>
</dbReference>
<reference evidence="4 5" key="1">
    <citation type="submission" date="2016-11" db="EMBL/GenBank/DDBJ databases">
        <title>Mixed transmission modes and dynamic genome evolution in an obligate animal-bacterial symbiosis.</title>
        <authorList>
            <person name="Russell S.L."/>
            <person name="Corbett-Detig R.B."/>
            <person name="Cavanaugh C.M."/>
        </authorList>
    </citation>
    <scope>NUCLEOTIDE SEQUENCE [LARGE SCALE GENOMIC DNA]</scope>
    <source>
        <strain evidence="4">Se-Cadez</strain>
    </source>
</reference>
<evidence type="ECO:0000256" key="2">
    <source>
        <dbReference type="SAM" id="Phobius"/>
    </source>
</evidence>
<dbReference type="PANTHER" id="PTHR38687">
    <property type="entry name" value="CELL DIVISION PROTEIN DEDD-RELATED"/>
    <property type="match status" value="1"/>
</dbReference>
<feature type="domain" description="SPOR" evidence="3">
    <location>
        <begin position="113"/>
        <end position="195"/>
    </location>
</feature>
<accession>A0A1T2KV43</accession>
<dbReference type="OrthoDB" id="7069135at2"/>
<dbReference type="Gene3D" id="3.30.70.1070">
    <property type="entry name" value="Sporulation related repeat"/>
    <property type="match status" value="1"/>
</dbReference>
<name>A0A1T2KV43_9GAMM</name>
<dbReference type="Proteomes" id="UP000190896">
    <property type="component" value="Unassembled WGS sequence"/>
</dbReference>
<dbReference type="GO" id="GO:0032506">
    <property type="term" value="P:cytokinetic process"/>
    <property type="evidence" value="ECO:0007669"/>
    <property type="project" value="TreeGrafter"/>
</dbReference>
<proteinExistence type="predicted"/>
<gene>
    <name evidence="4" type="ORF">BOW51_06350</name>
</gene>
<dbReference type="InterPro" id="IPR052521">
    <property type="entry name" value="Cell_div_SPOR-domain"/>
</dbReference>
<dbReference type="GO" id="GO:0030428">
    <property type="term" value="C:cell septum"/>
    <property type="evidence" value="ECO:0007669"/>
    <property type="project" value="TreeGrafter"/>
</dbReference>
<dbReference type="InterPro" id="IPR036680">
    <property type="entry name" value="SPOR-like_sf"/>
</dbReference>
<dbReference type="Pfam" id="PF05036">
    <property type="entry name" value="SPOR"/>
    <property type="match status" value="1"/>
</dbReference>
<keyword evidence="2" id="KW-0812">Transmembrane</keyword>
<dbReference type="GO" id="GO:0032153">
    <property type="term" value="C:cell division site"/>
    <property type="evidence" value="ECO:0007669"/>
    <property type="project" value="TreeGrafter"/>
</dbReference>
<comment type="caution">
    <text evidence="4">The sequence shown here is derived from an EMBL/GenBank/DDBJ whole genome shotgun (WGS) entry which is preliminary data.</text>
</comment>